<keyword evidence="3" id="KW-0479">Metal-binding</keyword>
<evidence type="ECO:0000256" key="5">
    <source>
        <dbReference type="ARBA" id="ARBA00023002"/>
    </source>
</evidence>
<gene>
    <name evidence="8" type="ORF">IAB04_01565</name>
</gene>
<dbReference type="EMBL" id="DVND01000036">
    <property type="protein sequence ID" value="HIU48033.1"/>
    <property type="molecule type" value="Genomic_DNA"/>
</dbReference>
<dbReference type="Pfam" id="PF01613">
    <property type="entry name" value="Flavin_Reduct"/>
    <property type="match status" value="1"/>
</dbReference>
<dbReference type="GO" id="GO:0042602">
    <property type="term" value="F:riboflavin reductase (NADPH) activity"/>
    <property type="evidence" value="ECO:0007669"/>
    <property type="project" value="TreeGrafter"/>
</dbReference>
<evidence type="ECO:0000313" key="9">
    <source>
        <dbReference type="Proteomes" id="UP000824111"/>
    </source>
</evidence>
<dbReference type="PANTHER" id="PTHR30466">
    <property type="entry name" value="FLAVIN REDUCTASE"/>
    <property type="match status" value="1"/>
</dbReference>
<evidence type="ECO:0000256" key="3">
    <source>
        <dbReference type="ARBA" id="ARBA00022723"/>
    </source>
</evidence>
<organism evidence="8 9">
    <name type="scientific">Candidatus Avimonoglobus intestinipullorum</name>
    <dbReference type="NCBI Taxonomy" id="2840699"/>
    <lineage>
        <taxon>Bacteria</taxon>
        <taxon>Bacillati</taxon>
        <taxon>Bacillota</taxon>
        <taxon>Clostridia</taxon>
        <taxon>Eubacteriales</taxon>
        <taxon>Candidatus Avimonoglobus</taxon>
    </lineage>
</organism>
<sequence length="218" mass="24109">MDLTVLFNLSYGLYVIGAKDGNNTPVGCIVNTVFQITNEPNRVAVSVNHENYTAACIQNLNEFTVSILTEQTDPAVIGTFGFKSSRDINKYESTPYTLIDRDLPVLTENTAGWLRCKVENKVDVGTHMLFIAEVIETGRGSGLPPMTYDYYHKVIKGAAPKSAPTYRAPETEQTPEAASGEKWICKICGYEFAGDFEALPDDWVCPICKQPKSAFYKA</sequence>
<dbReference type="InterPro" id="IPR024935">
    <property type="entry name" value="Rubredoxin_dom"/>
</dbReference>
<accession>A0A9D1LTX9</accession>
<evidence type="ECO:0000256" key="4">
    <source>
        <dbReference type="ARBA" id="ARBA00022982"/>
    </source>
</evidence>
<dbReference type="GO" id="GO:0005506">
    <property type="term" value="F:iron ion binding"/>
    <property type="evidence" value="ECO:0007669"/>
    <property type="project" value="InterPro"/>
</dbReference>
<dbReference type="SUPFAM" id="SSF57802">
    <property type="entry name" value="Rubredoxin-like"/>
    <property type="match status" value="1"/>
</dbReference>
<dbReference type="InterPro" id="IPR050268">
    <property type="entry name" value="NADH-dep_flavin_reductase"/>
</dbReference>
<dbReference type="PROSITE" id="PS50903">
    <property type="entry name" value="RUBREDOXIN_LIKE"/>
    <property type="match status" value="1"/>
</dbReference>
<dbReference type="InterPro" id="IPR048574">
    <property type="entry name" value="RUBY_RBDX"/>
</dbReference>
<dbReference type="InterPro" id="IPR024934">
    <property type="entry name" value="Rubredoxin-like_dom"/>
</dbReference>
<dbReference type="Gene3D" id="2.20.28.10">
    <property type="match status" value="1"/>
</dbReference>
<comment type="caution">
    <text evidence="8">The sequence shown here is derived from an EMBL/GenBank/DDBJ whole genome shotgun (WGS) entry which is preliminary data.</text>
</comment>
<evidence type="ECO:0000256" key="1">
    <source>
        <dbReference type="ARBA" id="ARBA00001965"/>
    </source>
</evidence>
<dbReference type="PANTHER" id="PTHR30466:SF1">
    <property type="entry name" value="FMN REDUCTASE (NADH) RUTF"/>
    <property type="match status" value="1"/>
</dbReference>
<protein>
    <submittedName>
        <fullName evidence="8">Flavin reductase</fullName>
    </submittedName>
</protein>
<dbReference type="Gene3D" id="2.30.110.10">
    <property type="entry name" value="Electron Transport, Fmn-binding Protein, Chain A"/>
    <property type="match status" value="1"/>
</dbReference>
<dbReference type="GO" id="GO:0010181">
    <property type="term" value="F:FMN binding"/>
    <property type="evidence" value="ECO:0007669"/>
    <property type="project" value="InterPro"/>
</dbReference>
<feature type="domain" description="Rubredoxin-like" evidence="7">
    <location>
        <begin position="180"/>
        <end position="218"/>
    </location>
</feature>
<keyword evidence="2" id="KW-0813">Transport</keyword>
<dbReference type="AlphaFoldDB" id="A0A9D1LTX9"/>
<comment type="cofactor">
    <cofactor evidence="1">
        <name>Fe(3+)</name>
        <dbReference type="ChEBI" id="CHEBI:29034"/>
    </cofactor>
</comment>
<keyword evidence="5" id="KW-0560">Oxidoreductase</keyword>
<dbReference type="InterPro" id="IPR002563">
    <property type="entry name" value="Flavin_Rdtase-like_dom"/>
</dbReference>
<dbReference type="SMART" id="SM00903">
    <property type="entry name" value="Flavin_Reduct"/>
    <property type="match status" value="1"/>
</dbReference>
<keyword evidence="6" id="KW-0408">Iron</keyword>
<reference evidence="8" key="2">
    <citation type="journal article" date="2021" name="PeerJ">
        <title>Extensive microbial diversity within the chicken gut microbiome revealed by metagenomics and culture.</title>
        <authorList>
            <person name="Gilroy R."/>
            <person name="Ravi A."/>
            <person name="Getino M."/>
            <person name="Pursley I."/>
            <person name="Horton D.L."/>
            <person name="Alikhan N.F."/>
            <person name="Baker D."/>
            <person name="Gharbi K."/>
            <person name="Hall N."/>
            <person name="Watson M."/>
            <person name="Adriaenssens E.M."/>
            <person name="Foster-Nyarko E."/>
            <person name="Jarju S."/>
            <person name="Secka A."/>
            <person name="Antonio M."/>
            <person name="Oren A."/>
            <person name="Chaudhuri R.R."/>
            <person name="La Ragione R."/>
            <person name="Hildebrand F."/>
            <person name="Pallen M.J."/>
        </authorList>
    </citation>
    <scope>NUCLEOTIDE SEQUENCE</scope>
    <source>
        <strain evidence="8">ChiSjej4B22-9803</strain>
    </source>
</reference>
<dbReference type="Pfam" id="PF21349">
    <property type="entry name" value="RUBY_RBDX"/>
    <property type="match status" value="1"/>
</dbReference>
<dbReference type="InterPro" id="IPR012349">
    <property type="entry name" value="Split_barrel_FMN-bd"/>
</dbReference>
<keyword evidence="4" id="KW-0249">Electron transport</keyword>
<evidence type="ECO:0000313" key="8">
    <source>
        <dbReference type="EMBL" id="HIU48033.1"/>
    </source>
</evidence>
<proteinExistence type="predicted"/>
<dbReference type="Proteomes" id="UP000824111">
    <property type="component" value="Unassembled WGS sequence"/>
</dbReference>
<evidence type="ECO:0000256" key="2">
    <source>
        <dbReference type="ARBA" id="ARBA00022448"/>
    </source>
</evidence>
<evidence type="ECO:0000259" key="7">
    <source>
        <dbReference type="PROSITE" id="PS50903"/>
    </source>
</evidence>
<evidence type="ECO:0000256" key="6">
    <source>
        <dbReference type="ARBA" id="ARBA00023004"/>
    </source>
</evidence>
<dbReference type="SUPFAM" id="SSF50475">
    <property type="entry name" value="FMN-binding split barrel"/>
    <property type="match status" value="1"/>
</dbReference>
<reference evidence="8" key="1">
    <citation type="submission" date="2020-10" db="EMBL/GenBank/DDBJ databases">
        <authorList>
            <person name="Gilroy R."/>
        </authorList>
    </citation>
    <scope>NUCLEOTIDE SEQUENCE</scope>
    <source>
        <strain evidence="8">ChiSjej4B22-9803</strain>
    </source>
</reference>
<name>A0A9D1LTX9_9FIRM</name>
<dbReference type="CDD" id="cd00730">
    <property type="entry name" value="rubredoxin"/>
    <property type="match status" value="1"/>
</dbReference>